<dbReference type="EMBL" id="CP067420">
    <property type="protein sequence ID" value="QQP88748.1"/>
    <property type="molecule type" value="Genomic_DNA"/>
</dbReference>
<name>A0ABX7B3Q8_9PROT</name>
<organism evidence="1 2">
    <name type="scientific">Skermanella cutis</name>
    <dbReference type="NCBI Taxonomy" id="2775420"/>
    <lineage>
        <taxon>Bacteria</taxon>
        <taxon>Pseudomonadati</taxon>
        <taxon>Pseudomonadota</taxon>
        <taxon>Alphaproteobacteria</taxon>
        <taxon>Rhodospirillales</taxon>
        <taxon>Azospirillaceae</taxon>
        <taxon>Skermanella</taxon>
    </lineage>
</organism>
<dbReference type="Proteomes" id="UP000595197">
    <property type="component" value="Chromosome"/>
</dbReference>
<accession>A0ABX7B3Q8</accession>
<sequence>MQEGGKFILHVEAGQIRLEPIRAAVACAQAMASRYVPEGISLVDELSEERRAAAGFE</sequence>
<evidence type="ECO:0000313" key="1">
    <source>
        <dbReference type="EMBL" id="QQP88748.1"/>
    </source>
</evidence>
<evidence type="ECO:0000313" key="2">
    <source>
        <dbReference type="Proteomes" id="UP000595197"/>
    </source>
</evidence>
<keyword evidence="2" id="KW-1185">Reference proteome</keyword>
<gene>
    <name evidence="1" type="ORF">IGS68_22455</name>
</gene>
<proteinExistence type="predicted"/>
<protein>
    <submittedName>
        <fullName evidence="1">Uncharacterized protein</fullName>
    </submittedName>
</protein>
<dbReference type="RefSeq" id="WP_201074076.1">
    <property type="nucleotide sequence ID" value="NZ_CP067420.1"/>
</dbReference>
<reference evidence="1" key="1">
    <citation type="submission" date="2021-02" db="EMBL/GenBank/DDBJ databases">
        <title>Skermanella TT6 skin isolate.</title>
        <authorList>
            <person name="Lee K."/>
            <person name="Ganzorig M."/>
        </authorList>
    </citation>
    <scope>NUCLEOTIDE SEQUENCE</scope>
    <source>
        <strain evidence="1">TT6</strain>
    </source>
</reference>